<dbReference type="InterPro" id="IPR001647">
    <property type="entry name" value="HTH_TetR"/>
</dbReference>
<evidence type="ECO:0000256" key="1">
    <source>
        <dbReference type="ARBA" id="ARBA00023015"/>
    </source>
</evidence>
<evidence type="ECO:0000256" key="3">
    <source>
        <dbReference type="ARBA" id="ARBA00023163"/>
    </source>
</evidence>
<dbReference type="PANTHER" id="PTHR30055:SF148">
    <property type="entry name" value="TETR-FAMILY TRANSCRIPTIONAL REGULATOR"/>
    <property type="match status" value="1"/>
</dbReference>
<keyword evidence="2" id="KW-0238">DNA-binding</keyword>
<gene>
    <name evidence="4" type="ORF">GII30_21820</name>
</gene>
<dbReference type="SUPFAM" id="SSF48498">
    <property type="entry name" value="Tetracyclin repressor-like, C-terminal domain"/>
    <property type="match status" value="1"/>
</dbReference>
<dbReference type="Pfam" id="PF00440">
    <property type="entry name" value="TetR_N"/>
    <property type="match status" value="1"/>
</dbReference>
<dbReference type="InterPro" id="IPR009057">
    <property type="entry name" value="Homeodomain-like_sf"/>
</dbReference>
<dbReference type="Gene3D" id="1.10.10.60">
    <property type="entry name" value="Homeodomain-like"/>
    <property type="match status" value="1"/>
</dbReference>
<organism evidence="4">
    <name type="scientific">Gordonia amarae</name>
    <dbReference type="NCBI Taxonomy" id="36821"/>
    <lineage>
        <taxon>Bacteria</taxon>
        <taxon>Bacillati</taxon>
        <taxon>Actinomycetota</taxon>
        <taxon>Actinomycetes</taxon>
        <taxon>Mycobacteriales</taxon>
        <taxon>Gordoniaceae</taxon>
        <taxon>Gordonia</taxon>
    </lineage>
</organism>
<dbReference type="SUPFAM" id="SSF46689">
    <property type="entry name" value="Homeodomain-like"/>
    <property type="match status" value="1"/>
</dbReference>
<dbReference type="InterPro" id="IPR011075">
    <property type="entry name" value="TetR_C"/>
</dbReference>
<evidence type="ECO:0000313" key="4">
    <source>
        <dbReference type="EMBL" id="QHN41446.1"/>
    </source>
</evidence>
<dbReference type="Pfam" id="PF16859">
    <property type="entry name" value="TetR_C_11"/>
    <property type="match status" value="1"/>
</dbReference>
<dbReference type="PROSITE" id="PS50977">
    <property type="entry name" value="HTH_TETR_2"/>
    <property type="match status" value="1"/>
</dbReference>
<dbReference type="Gene3D" id="1.10.357.10">
    <property type="entry name" value="Tetracycline Repressor, domain 2"/>
    <property type="match status" value="1"/>
</dbReference>
<name>A0A857KS76_9ACTN</name>
<dbReference type="GO" id="GO:0000976">
    <property type="term" value="F:transcription cis-regulatory region binding"/>
    <property type="evidence" value="ECO:0007669"/>
    <property type="project" value="TreeGrafter"/>
</dbReference>
<dbReference type="InterPro" id="IPR050109">
    <property type="entry name" value="HTH-type_TetR-like_transc_reg"/>
</dbReference>
<reference evidence="4" key="1">
    <citation type="journal article" date="2021" name="Nat. Microbiol.">
        <title>Cocultivation of an ultrasmall environmental parasitic bacterium with lytic ability against bacteria associated with wastewater foams.</title>
        <authorList>
            <person name="Batinovic S."/>
            <person name="Rose J.J.A."/>
            <person name="Ratcliffe J."/>
            <person name="Seviour R.J."/>
            <person name="Petrovski S."/>
        </authorList>
    </citation>
    <scope>NUCLEOTIDE SEQUENCE</scope>
    <source>
        <strain evidence="4">CON44</strain>
    </source>
</reference>
<evidence type="ECO:0000256" key="2">
    <source>
        <dbReference type="ARBA" id="ARBA00023125"/>
    </source>
</evidence>
<dbReference type="AlphaFoldDB" id="A0A857KS76"/>
<accession>A0A857KS76</accession>
<keyword evidence="1" id="KW-0805">Transcription regulation</keyword>
<dbReference type="EMBL" id="CP045810">
    <property type="protein sequence ID" value="QHN41446.1"/>
    <property type="molecule type" value="Genomic_DNA"/>
</dbReference>
<sequence>MERNDRLAVMQEAAGSRPGRPPEADISRRVDAAVLGLLAAEGYHGLSISAVATRAGVPRSTLYRRGHTKASLAVDAITSVVPPIPEHTGGDPLDDLTRSVSEFLLAFVADDHSPVIMELHAHALHDDQLAELVADYLRPRGALLDRMIGRAIDAGAVDESLDAGMVRDLVLGPIIYRWLMTKEKADPVVIATITAASIRGLASG</sequence>
<dbReference type="GO" id="GO:0003700">
    <property type="term" value="F:DNA-binding transcription factor activity"/>
    <property type="evidence" value="ECO:0007669"/>
    <property type="project" value="TreeGrafter"/>
</dbReference>
<dbReference type="InterPro" id="IPR036271">
    <property type="entry name" value="Tet_transcr_reg_TetR-rel_C_sf"/>
</dbReference>
<dbReference type="PANTHER" id="PTHR30055">
    <property type="entry name" value="HTH-TYPE TRANSCRIPTIONAL REGULATOR RUTR"/>
    <property type="match status" value="1"/>
</dbReference>
<proteinExistence type="predicted"/>
<protein>
    <submittedName>
        <fullName evidence="4">TetR family transcriptional regulator</fullName>
    </submittedName>
</protein>
<keyword evidence="3" id="KW-0804">Transcription</keyword>